<comment type="subcellular location">
    <subcellularLocation>
        <location evidence="1 7">Membrane</location>
        <topology evidence="1 7">Multi-pass membrane protein</topology>
    </subcellularLocation>
</comment>
<dbReference type="PIRSF" id="PIRSF002419">
    <property type="entry name" value="Tetraspanin"/>
    <property type="match status" value="1"/>
</dbReference>
<sequence length="229" mass="24319">MGLAGCFRVLLFIENFIFWLIGVALIIVGSYILVAPNLPAFLRILEGSQVICYVAIGLGACLFIIGFFGCCGAFKKNSCLLKTYAGLLIVLVLLEIAAAILIWQLEEQFISVLAMGWNSLDEPSVNILQQQFACCGFSSPGENVTTVSPDTTPDSCLDASGAVFETGCYDKLKLAILDNIVISASVAGGVALLQIISIIVSCLLGREEKQVTVRPAPAGRQAWGTGGYA</sequence>
<evidence type="ECO:0000256" key="1">
    <source>
        <dbReference type="ARBA" id="ARBA00004141"/>
    </source>
</evidence>
<organism evidence="8 9">
    <name type="scientific">Patiria miniata</name>
    <name type="common">Bat star</name>
    <name type="synonym">Asterina miniata</name>
    <dbReference type="NCBI Taxonomy" id="46514"/>
    <lineage>
        <taxon>Eukaryota</taxon>
        <taxon>Metazoa</taxon>
        <taxon>Echinodermata</taxon>
        <taxon>Eleutherozoa</taxon>
        <taxon>Asterozoa</taxon>
        <taxon>Asteroidea</taxon>
        <taxon>Valvatacea</taxon>
        <taxon>Valvatida</taxon>
        <taxon>Asterinidae</taxon>
        <taxon>Patiria</taxon>
    </lineage>
</organism>
<dbReference type="PANTHER" id="PTHR19282">
    <property type="entry name" value="TETRASPANIN"/>
    <property type="match status" value="1"/>
</dbReference>
<dbReference type="RefSeq" id="XP_038073439.1">
    <property type="nucleotide sequence ID" value="XM_038217511.1"/>
</dbReference>
<evidence type="ECO:0000256" key="2">
    <source>
        <dbReference type="ARBA" id="ARBA00006840"/>
    </source>
</evidence>
<dbReference type="Gene3D" id="1.10.1450.10">
    <property type="entry name" value="Tetraspanin"/>
    <property type="match status" value="1"/>
</dbReference>
<name>A0A914BBN5_PATMI</name>
<dbReference type="OMA" id="FLICCEN"/>
<keyword evidence="9" id="KW-1185">Reference proteome</keyword>
<dbReference type="PRINTS" id="PR00259">
    <property type="entry name" value="TMFOUR"/>
</dbReference>
<evidence type="ECO:0000256" key="4">
    <source>
        <dbReference type="ARBA" id="ARBA00022989"/>
    </source>
</evidence>
<dbReference type="AlphaFoldDB" id="A0A914BBN5"/>
<dbReference type="InterPro" id="IPR008952">
    <property type="entry name" value="Tetraspanin_EC2_sf"/>
</dbReference>
<dbReference type="GO" id="GO:0005886">
    <property type="term" value="C:plasma membrane"/>
    <property type="evidence" value="ECO:0007669"/>
    <property type="project" value="TreeGrafter"/>
</dbReference>
<dbReference type="OrthoDB" id="5982705at2759"/>
<feature type="transmembrane region" description="Helical" evidence="7">
    <location>
        <begin position="180"/>
        <end position="204"/>
    </location>
</feature>
<dbReference type="RefSeq" id="XP_038073437.1">
    <property type="nucleotide sequence ID" value="XM_038217509.1"/>
</dbReference>
<comment type="similarity">
    <text evidence="2 7">Belongs to the tetraspanin (TM4SF) family.</text>
</comment>
<keyword evidence="5 7" id="KW-0472">Membrane</keyword>
<dbReference type="PANTHER" id="PTHR19282:SF544">
    <property type="entry name" value="TETRASPANIN"/>
    <property type="match status" value="1"/>
</dbReference>
<evidence type="ECO:0000256" key="6">
    <source>
        <dbReference type="PIRSR" id="PIRSR002419-1"/>
    </source>
</evidence>
<dbReference type="Proteomes" id="UP000887568">
    <property type="component" value="Unplaced"/>
</dbReference>
<reference evidence="8" key="1">
    <citation type="submission" date="2022-11" db="UniProtKB">
        <authorList>
            <consortium name="EnsemblMetazoa"/>
        </authorList>
    </citation>
    <scope>IDENTIFICATION</scope>
</reference>
<feature type="transmembrane region" description="Helical" evidence="7">
    <location>
        <begin position="86"/>
        <end position="105"/>
    </location>
</feature>
<proteinExistence type="inferred from homology"/>
<protein>
    <recommendedName>
        <fullName evidence="7">Tetraspanin</fullName>
    </recommendedName>
</protein>
<evidence type="ECO:0000313" key="8">
    <source>
        <dbReference type="EnsemblMetazoa" id="XP_038073439.1"/>
    </source>
</evidence>
<evidence type="ECO:0000256" key="7">
    <source>
        <dbReference type="RuleBase" id="RU361218"/>
    </source>
</evidence>
<dbReference type="SUPFAM" id="SSF48652">
    <property type="entry name" value="Tetraspanin"/>
    <property type="match status" value="1"/>
</dbReference>
<dbReference type="InterPro" id="IPR018499">
    <property type="entry name" value="Tetraspanin/Peripherin"/>
</dbReference>
<feature type="disulfide bond" evidence="6">
    <location>
        <begin position="134"/>
        <end position="168"/>
    </location>
</feature>
<dbReference type="InterPro" id="IPR000301">
    <property type="entry name" value="Tetraspanin_animals"/>
</dbReference>
<feature type="transmembrane region" description="Helical" evidence="7">
    <location>
        <begin position="53"/>
        <end position="74"/>
    </location>
</feature>
<evidence type="ECO:0000256" key="5">
    <source>
        <dbReference type="ARBA" id="ARBA00023136"/>
    </source>
</evidence>
<evidence type="ECO:0000256" key="3">
    <source>
        <dbReference type="ARBA" id="ARBA00022692"/>
    </source>
</evidence>
<dbReference type="EnsemblMetazoa" id="XM_038217511.1">
    <property type="protein sequence ID" value="XP_038073439.1"/>
    <property type="gene ID" value="LOC119741671"/>
</dbReference>
<dbReference type="EnsemblMetazoa" id="XM_038217509.1">
    <property type="protein sequence ID" value="XP_038073437.1"/>
    <property type="gene ID" value="LOC119741671"/>
</dbReference>
<keyword evidence="3 7" id="KW-0812">Transmembrane</keyword>
<evidence type="ECO:0000313" key="9">
    <source>
        <dbReference type="Proteomes" id="UP000887568"/>
    </source>
</evidence>
<dbReference type="GeneID" id="119741671"/>
<accession>A0A914BBN5</accession>
<keyword evidence="4 7" id="KW-1133">Transmembrane helix</keyword>
<dbReference type="Pfam" id="PF00335">
    <property type="entry name" value="Tetraspanin"/>
    <property type="match status" value="1"/>
</dbReference>
<feature type="disulfide bond" evidence="6">
    <location>
        <begin position="135"/>
        <end position="156"/>
    </location>
</feature>
<keyword evidence="6" id="KW-1015">Disulfide bond</keyword>
<feature type="transmembrane region" description="Helical" evidence="7">
    <location>
        <begin position="12"/>
        <end position="33"/>
    </location>
</feature>